<dbReference type="InterPro" id="IPR047217">
    <property type="entry name" value="S49_SppA_67K_type_N"/>
</dbReference>
<feature type="active site" description="Proton donor/acceptor" evidence="7">
    <location>
        <position position="189"/>
    </location>
</feature>
<dbReference type="GO" id="GO:0008236">
    <property type="term" value="F:serine-type peptidase activity"/>
    <property type="evidence" value="ECO:0007669"/>
    <property type="project" value="UniProtKB-KW"/>
</dbReference>
<keyword evidence="4" id="KW-0378">Hydrolase</keyword>
<name>A0A1T4QES2_9BACT</name>
<evidence type="ECO:0000256" key="2">
    <source>
        <dbReference type="ARBA" id="ARBA00008683"/>
    </source>
</evidence>
<dbReference type="InterPro" id="IPR004635">
    <property type="entry name" value="Pept_S49_SppA"/>
</dbReference>
<dbReference type="Gene3D" id="6.20.330.10">
    <property type="match status" value="1"/>
</dbReference>
<dbReference type="SUPFAM" id="SSF52096">
    <property type="entry name" value="ClpP/crotonase"/>
    <property type="match status" value="2"/>
</dbReference>
<sequence length="586" mass="65017">MKNFFKIFFASLLALVVFTVIGIFVLIGFIASATSAEKPVIGRNAVLVLNLADHFREQKQDNTIASLMGDAEADIPGLYDVVRMIYSARSDSSVKGIYVICGSDNNGFAASEELRRALLEFKRSNKFVIAYGEAISQKAYYVANAADRLYCHPQGGVEWDGFASGTLFMKGLLDKLEIKPQIFYAGKFKSATEPLREMQMTEANKLQTSVWLGDLYNEFLAAAAATRKTDTATLRALAVNGAIRTAHDALQHQLVDGLRYDDEVKSEIFRRLKLNEEAAINFVTLSDYAKAADFKKSEYSEDKVAIIYAEGDIVDGKGDENQVASNEFRNIVRKARFDKNVKAVVFRVNSPGGSALASDVIWRELALLRKEKPVVVSMGDVAASGGYYISCNADSVFAGAATITGSIGVFSIIPDFQSFFKNKLGITFDRVKTAPYADMGSSDRPLTETEKRFLQASVDSIYYTFKSRVSEGRKKDIAFIDSIAQGRVWAGRRAKDVGLVDRIGTLQDALDCAVRMAGLKEYQTREYPEKKGLLEQLVGNYKRAISKDLIRQEIGEKQFRMLKEVKNTEKMIGIPQARLPFLLGFN</sequence>
<dbReference type="Pfam" id="PF01343">
    <property type="entry name" value="Peptidase_S49"/>
    <property type="match status" value="2"/>
</dbReference>
<dbReference type="GO" id="GO:0006465">
    <property type="term" value="P:signal peptide processing"/>
    <property type="evidence" value="ECO:0007669"/>
    <property type="project" value="InterPro"/>
</dbReference>
<dbReference type="Proteomes" id="UP000190888">
    <property type="component" value="Unassembled WGS sequence"/>
</dbReference>
<dbReference type="GO" id="GO:0016020">
    <property type="term" value="C:membrane"/>
    <property type="evidence" value="ECO:0007669"/>
    <property type="project" value="UniProtKB-SubCell"/>
</dbReference>
<dbReference type="PIRSF" id="PIRSF001217">
    <property type="entry name" value="Protease_4_SppA"/>
    <property type="match status" value="1"/>
</dbReference>
<dbReference type="Gene3D" id="3.90.226.10">
    <property type="entry name" value="2-enoyl-CoA Hydratase, Chain A, domain 1"/>
    <property type="match status" value="3"/>
</dbReference>
<dbReference type="CDD" id="cd07018">
    <property type="entry name" value="S49_SppA_67K_type"/>
    <property type="match status" value="1"/>
</dbReference>
<evidence type="ECO:0000256" key="3">
    <source>
        <dbReference type="ARBA" id="ARBA00022670"/>
    </source>
</evidence>
<dbReference type="PANTHER" id="PTHR33209:SF1">
    <property type="entry name" value="PEPTIDASE S49 DOMAIN-CONTAINING PROTEIN"/>
    <property type="match status" value="1"/>
</dbReference>
<evidence type="ECO:0000256" key="4">
    <source>
        <dbReference type="ARBA" id="ARBA00022801"/>
    </source>
</evidence>
<accession>A0A1T4QES2</accession>
<evidence type="ECO:0000256" key="7">
    <source>
        <dbReference type="PIRSR" id="PIRSR001217-1"/>
    </source>
</evidence>
<dbReference type="OrthoDB" id="9764363at2"/>
<dbReference type="InterPro" id="IPR047272">
    <property type="entry name" value="S49_SppA_C"/>
</dbReference>
<keyword evidence="5" id="KW-0720">Serine protease</keyword>
<feature type="domain" description="Peptidase S49" evidence="8">
    <location>
        <begin position="121"/>
        <end position="268"/>
    </location>
</feature>
<dbReference type="PANTHER" id="PTHR33209">
    <property type="entry name" value="PROTEASE 4"/>
    <property type="match status" value="1"/>
</dbReference>
<dbReference type="InterPro" id="IPR004634">
    <property type="entry name" value="Pept_S49_pIV"/>
</dbReference>
<dbReference type="CDD" id="cd07023">
    <property type="entry name" value="S49_Sppa_N_C"/>
    <property type="match status" value="1"/>
</dbReference>
<dbReference type="STRING" id="413434.SAMN04488132_10874"/>
<comment type="similarity">
    <text evidence="2">Belongs to the peptidase S49 family.</text>
</comment>
<dbReference type="NCBIfam" id="TIGR00706">
    <property type="entry name" value="SppA_dom"/>
    <property type="match status" value="1"/>
</dbReference>
<gene>
    <name evidence="9" type="ORF">SAMN04488132_10874</name>
</gene>
<dbReference type="InterPro" id="IPR029045">
    <property type="entry name" value="ClpP/crotonase-like_dom_sf"/>
</dbReference>
<reference evidence="9 10" key="1">
    <citation type="submission" date="2017-02" db="EMBL/GenBank/DDBJ databases">
        <authorList>
            <person name="Peterson S.W."/>
        </authorList>
    </citation>
    <scope>NUCLEOTIDE SEQUENCE [LARGE SCALE GENOMIC DNA]</scope>
    <source>
        <strain evidence="9 10">DSM 22335</strain>
    </source>
</reference>
<evidence type="ECO:0000313" key="9">
    <source>
        <dbReference type="EMBL" id="SKA02001.1"/>
    </source>
</evidence>
<keyword evidence="6" id="KW-0472">Membrane</keyword>
<evidence type="ECO:0000256" key="1">
    <source>
        <dbReference type="ARBA" id="ARBA00004370"/>
    </source>
</evidence>
<proteinExistence type="inferred from homology"/>
<protein>
    <submittedName>
        <fullName evidence="9">Protease-4</fullName>
    </submittedName>
</protein>
<keyword evidence="10" id="KW-1185">Reference proteome</keyword>
<dbReference type="InterPro" id="IPR002142">
    <property type="entry name" value="Peptidase_S49"/>
</dbReference>
<organism evidence="9 10">
    <name type="scientific">Sediminibacterium ginsengisoli</name>
    <dbReference type="NCBI Taxonomy" id="413434"/>
    <lineage>
        <taxon>Bacteria</taxon>
        <taxon>Pseudomonadati</taxon>
        <taxon>Bacteroidota</taxon>
        <taxon>Chitinophagia</taxon>
        <taxon>Chitinophagales</taxon>
        <taxon>Chitinophagaceae</taxon>
        <taxon>Sediminibacterium</taxon>
    </lineage>
</organism>
<feature type="active site" description="Nucleophile" evidence="7">
    <location>
        <position position="384"/>
    </location>
</feature>
<comment type="subcellular location">
    <subcellularLocation>
        <location evidence="1">Membrane</location>
    </subcellularLocation>
</comment>
<feature type="domain" description="Peptidase S49" evidence="8">
    <location>
        <begin position="367"/>
        <end position="516"/>
    </location>
</feature>
<keyword evidence="3 9" id="KW-0645">Protease</keyword>
<evidence type="ECO:0000256" key="6">
    <source>
        <dbReference type="ARBA" id="ARBA00023136"/>
    </source>
</evidence>
<dbReference type="RefSeq" id="WP_078832010.1">
    <property type="nucleotide sequence ID" value="NZ_FUWH01000008.1"/>
</dbReference>
<evidence type="ECO:0000313" key="10">
    <source>
        <dbReference type="Proteomes" id="UP000190888"/>
    </source>
</evidence>
<dbReference type="NCBIfam" id="TIGR00705">
    <property type="entry name" value="SppA_67K"/>
    <property type="match status" value="1"/>
</dbReference>
<evidence type="ECO:0000256" key="5">
    <source>
        <dbReference type="ARBA" id="ARBA00022825"/>
    </source>
</evidence>
<dbReference type="AlphaFoldDB" id="A0A1T4QES2"/>
<dbReference type="EMBL" id="FUWH01000008">
    <property type="protein sequence ID" value="SKA02001.1"/>
    <property type="molecule type" value="Genomic_DNA"/>
</dbReference>
<evidence type="ECO:0000259" key="8">
    <source>
        <dbReference type="Pfam" id="PF01343"/>
    </source>
</evidence>